<dbReference type="PANTHER" id="PTHR24419">
    <property type="entry name" value="INTERLEUKIN-1 RECEPTOR-ASSOCIATED KINASE"/>
    <property type="match status" value="1"/>
</dbReference>
<dbReference type="Pfam" id="PF00069">
    <property type="entry name" value="Pkinase"/>
    <property type="match status" value="1"/>
</dbReference>
<dbReference type="InterPro" id="IPR011009">
    <property type="entry name" value="Kinase-like_dom_sf"/>
</dbReference>
<evidence type="ECO:0000259" key="1">
    <source>
        <dbReference type="PROSITE" id="PS50011"/>
    </source>
</evidence>
<protein>
    <recommendedName>
        <fullName evidence="1">Protein kinase domain-containing protein</fullName>
    </recommendedName>
</protein>
<gene>
    <name evidence="2" type="ORF">LCDVSa152R</name>
</gene>
<dbReference type="PROSITE" id="PS50011">
    <property type="entry name" value="PROTEIN_KINASE_DOM"/>
    <property type="match status" value="1"/>
</dbReference>
<dbReference type="PROSITE" id="PS00108">
    <property type="entry name" value="PROTEIN_KINASE_ST"/>
    <property type="match status" value="1"/>
</dbReference>
<name>A0A1B2RW80_9VIRU</name>
<dbReference type="GO" id="GO:0035556">
    <property type="term" value="P:intracellular signal transduction"/>
    <property type="evidence" value="ECO:0007669"/>
    <property type="project" value="TreeGrafter"/>
</dbReference>
<dbReference type="InterPro" id="IPR008271">
    <property type="entry name" value="Ser/Thr_kinase_AS"/>
</dbReference>
<dbReference type="PANTHER" id="PTHR24419:SF18">
    <property type="entry name" value="SERINE_THREONINE-PROTEIN KINASE HASPIN"/>
    <property type="match status" value="1"/>
</dbReference>
<dbReference type="Proteomes" id="UP000149121">
    <property type="component" value="Segment"/>
</dbReference>
<dbReference type="GO" id="GO:0072354">
    <property type="term" value="F:histone H3T3 kinase activity"/>
    <property type="evidence" value="ECO:0007669"/>
    <property type="project" value="TreeGrafter"/>
</dbReference>
<dbReference type="OrthoDB" id="6512at10239"/>
<accession>A0A1B2RW80</accession>
<sequence>MKYEDFIKKCKDPLVVCESFKQNPGVNPTTSRKILPTGRIYKHLVKFCKTVRTTNAQTIVEPESDRVAYMQKVRTVLRSLNLDRGSYCITQENSVLREFLDEVQLLDIGGFGRVYKISYKGLKFVLKEILLEDKDRRVLKDKDLLFWDQWTKFYPLEIYVFKLTDKLIETNKSPHFVYSAGGGLCSNCVLSTLNYTQKKGSCYVAAMELADFTLTDVLNNLSDEDVKIAVQQLLLGLAVLHCEYGVVHGDLKTDNVLIKRVEPGGYVKYEMFGRNFYVKNKGLLFLIADFNVSKIYHGKYALTKFRGNKYAEAVSTGLSPGWGLEAGREIVLKPFSTRKFLSFHKNHKMEAVENRFLRSWFDENGEEIGKYTINRFSVGVNVGSDVVVDFNDTRKFYEFTFAHDIQDILAMFKGGRAFAQSYIHKGRRKSVTFLNGLTLTRPNASELYNVTAAKYFFGDIAVAYLFPETEIYKPFFQKYTYA</sequence>
<dbReference type="Gene3D" id="1.10.510.10">
    <property type="entry name" value="Transferase(Phosphotransferase) domain 1"/>
    <property type="match status" value="1"/>
</dbReference>
<proteinExistence type="predicted"/>
<keyword evidence="3" id="KW-1185">Reference proteome</keyword>
<reference evidence="2 3" key="1">
    <citation type="journal article" date="2016" name="J. Virol.">
        <title>Concurrence of Iridovirus, Polyomavirus, and a Unique Member of a New Group of Fish Papillomaviruses in Lymphocystis Disease-Affected Gilthead Sea Bream.</title>
        <authorList>
            <person name="Lopez-Bueno A."/>
            <person name="Mavian C."/>
            <person name="Labella A.M."/>
            <person name="Castro D."/>
            <person name="Borrego J.J."/>
            <person name="Alcami A."/>
            <person name="Alejo A."/>
        </authorList>
    </citation>
    <scope>NUCLEOTIDE SEQUENCE [LARGE SCALE GENOMIC DNA]</scope>
    <source>
        <strain evidence="2">SA9</strain>
    </source>
</reference>
<evidence type="ECO:0000313" key="2">
    <source>
        <dbReference type="EMBL" id="AOC55236.1"/>
    </source>
</evidence>
<dbReference type="SMART" id="SM00220">
    <property type="entry name" value="S_TKc"/>
    <property type="match status" value="1"/>
</dbReference>
<feature type="domain" description="Protein kinase" evidence="1">
    <location>
        <begin position="100"/>
        <end position="457"/>
    </location>
</feature>
<dbReference type="GO" id="GO:0005524">
    <property type="term" value="F:ATP binding"/>
    <property type="evidence" value="ECO:0007669"/>
    <property type="project" value="InterPro"/>
</dbReference>
<dbReference type="Pfam" id="PF08793">
    <property type="entry name" value="2C_adapt"/>
    <property type="match status" value="1"/>
</dbReference>
<dbReference type="KEGG" id="vg:30902728"/>
<dbReference type="EMBL" id="KX643370">
    <property type="protein sequence ID" value="AOC55236.1"/>
    <property type="molecule type" value="Genomic_DNA"/>
</dbReference>
<dbReference type="InterPro" id="IPR000719">
    <property type="entry name" value="Prot_kinase_dom"/>
</dbReference>
<dbReference type="InterPro" id="IPR014901">
    <property type="entry name" value="2-cysteine_adaptor"/>
</dbReference>
<evidence type="ECO:0000313" key="3">
    <source>
        <dbReference type="Proteomes" id="UP000149121"/>
    </source>
</evidence>
<dbReference type="SUPFAM" id="SSF56112">
    <property type="entry name" value="Protein kinase-like (PK-like)"/>
    <property type="match status" value="1"/>
</dbReference>
<organism evidence="2 3">
    <name type="scientific">Lymphocystis disease virus 3</name>
    <dbReference type="NCBI Taxonomy" id="2560566"/>
    <lineage>
        <taxon>Viruses</taxon>
        <taxon>Varidnaviria</taxon>
        <taxon>Bamfordvirae</taxon>
        <taxon>Nucleocytoviricota</taxon>
        <taxon>Megaviricetes</taxon>
        <taxon>Pimascovirales</taxon>
        <taxon>Pimascovirales incertae sedis</taxon>
        <taxon>Iridoviridae</taxon>
        <taxon>Alphairidovirinae</taxon>
        <taxon>Lymphocystivirus</taxon>
        <taxon>Lymphocystivirus sparus1</taxon>
    </lineage>
</organism>